<keyword evidence="3" id="KW-1185">Reference proteome</keyword>
<reference evidence="2 3" key="1">
    <citation type="submission" date="2018-07" db="EMBL/GenBank/DDBJ databases">
        <title>Relating species composition and interactions to biofilm formation in a model drinking water community.</title>
        <authorList>
            <person name="Thompson A."/>
            <person name="English E.L."/>
            <person name="Willsey G."/>
            <person name="Nock A.M."/>
            <person name="Eckstrom K."/>
            <person name="Tighe S.W."/>
            <person name="Bavelock M."/>
            <person name="Cairns B."/>
            <person name="Foote A."/>
            <person name="Schulman H."/>
            <person name="Gupta S."/>
            <person name="Kadouri D."/>
            <person name="Wargo M.J."/>
        </authorList>
    </citation>
    <scope>NUCLEOTIDE SEQUENCE [LARGE SCALE GENOMIC DNA]</scope>
    <source>
        <strain evidence="2">SPS</strain>
    </source>
</reference>
<dbReference type="EMBL" id="MH684921">
    <property type="protein sequence ID" value="AXN53718.1"/>
    <property type="molecule type" value="Genomic_DNA"/>
</dbReference>
<evidence type="ECO:0000313" key="3">
    <source>
        <dbReference type="Proteomes" id="UP000260554"/>
    </source>
</evidence>
<accession>A0A346FDA4</accession>
<protein>
    <submittedName>
        <fullName evidence="2">Uncharacterized protein</fullName>
    </submittedName>
</protein>
<sequence>MFRIFTRPKGAPINDPRVGQPMWSKPGTPLDRVAKRATYDRFRDERPVTGNREQARRQRQEQRDFERQCERGYVRIDGLGWMHLRNKSRGLRPVFPGELTTVYGY</sequence>
<dbReference type="Proteomes" id="UP000260554">
    <property type="component" value="Segment"/>
</dbReference>
<name>A0A346FDA4_9CAUD</name>
<feature type="region of interest" description="Disordered" evidence="1">
    <location>
        <begin position="42"/>
        <end position="67"/>
    </location>
</feature>
<organism evidence="2 3">
    <name type="scientific">Sphingomonas phage Scott</name>
    <dbReference type="NCBI Taxonomy" id="2282912"/>
    <lineage>
        <taxon>Viruses</taxon>
        <taxon>Duplodnaviria</taxon>
        <taxon>Heunggongvirae</taxon>
        <taxon>Uroviricota</taxon>
        <taxon>Caudoviricetes</taxon>
        <taxon>Autographivirales</taxon>
        <taxon>Autonotataviridae</taxon>
        <taxon>Scottvirus</taxon>
        <taxon>Scottvirus scott</taxon>
    </lineage>
</organism>
<proteinExistence type="predicted"/>
<gene>
    <name evidence="2" type="ORF">SPS_7</name>
</gene>
<evidence type="ECO:0000256" key="1">
    <source>
        <dbReference type="SAM" id="MobiDB-lite"/>
    </source>
</evidence>
<evidence type="ECO:0000313" key="2">
    <source>
        <dbReference type="EMBL" id="AXN53718.1"/>
    </source>
</evidence>
<feature type="region of interest" description="Disordered" evidence="1">
    <location>
        <begin position="1"/>
        <end position="30"/>
    </location>
</feature>